<keyword evidence="6" id="KW-0325">Glycoprotein</keyword>
<evidence type="ECO:0000256" key="6">
    <source>
        <dbReference type="ARBA" id="ARBA00023180"/>
    </source>
</evidence>
<keyword evidence="3 7" id="KW-0812">Transmembrane</keyword>
<evidence type="ECO:0000256" key="5">
    <source>
        <dbReference type="ARBA" id="ARBA00023136"/>
    </source>
</evidence>
<evidence type="ECO:0000256" key="3">
    <source>
        <dbReference type="ARBA" id="ARBA00022692"/>
    </source>
</evidence>
<evidence type="ECO:0000259" key="9">
    <source>
        <dbReference type="PROSITE" id="PS51225"/>
    </source>
</evidence>
<keyword evidence="10" id="KW-1185">Reference proteome</keyword>
<keyword evidence="5 7" id="KW-0472">Membrane</keyword>
<evidence type="ECO:0000313" key="10">
    <source>
        <dbReference type="Proteomes" id="UP000492821"/>
    </source>
</evidence>
<evidence type="ECO:0000256" key="4">
    <source>
        <dbReference type="ARBA" id="ARBA00022989"/>
    </source>
</evidence>
<dbReference type="InterPro" id="IPR001285">
    <property type="entry name" value="Synaptophysin/porin"/>
</dbReference>
<evidence type="ECO:0000256" key="8">
    <source>
        <dbReference type="SAM" id="Phobius"/>
    </source>
</evidence>
<feature type="transmembrane region" description="Helical" evidence="8">
    <location>
        <begin position="187"/>
        <end position="209"/>
    </location>
</feature>
<feature type="domain" description="MARVEL" evidence="9">
    <location>
        <begin position="14"/>
        <end position="213"/>
    </location>
</feature>
<dbReference type="InterPro" id="IPR008253">
    <property type="entry name" value="Marvel"/>
</dbReference>
<dbReference type="WBParaSite" id="Pan_g15345.t1">
    <property type="protein sequence ID" value="Pan_g15345.t1"/>
    <property type="gene ID" value="Pan_g15345"/>
</dbReference>
<feature type="transmembrane region" description="Helical" evidence="8">
    <location>
        <begin position="125"/>
        <end position="146"/>
    </location>
</feature>
<evidence type="ECO:0000256" key="1">
    <source>
        <dbReference type="ARBA" id="ARBA00004141"/>
    </source>
</evidence>
<sequence>MAMPRFLSQLDFEQLKLPIGFLKPLEFLFVLVAYTAFSAWKFDFTVTCHGQVHRHNYEITSFALDDIEFRNCNDTGMQFFETGYHGEGSFFILTSYMSIAFTVGMLFLYMYRWDLYAAEPKWPHYDCYATIVASTLWFVNFVMWWYCSGGLIDLTSPESVAKRNEELQFCVAADECELKTYAMYAPVRVAVVAALGNCILFMYNIWIVYKETSWFHDHEMRRQPHNLESPYSLN</sequence>
<comment type="similarity">
    <text evidence="2">Belongs to the synaptophysin/synaptobrevin family.</text>
</comment>
<feature type="transmembrane region" description="Helical" evidence="8">
    <location>
        <begin position="90"/>
        <end position="113"/>
    </location>
</feature>
<evidence type="ECO:0000256" key="2">
    <source>
        <dbReference type="ARBA" id="ARBA00006476"/>
    </source>
</evidence>
<reference evidence="10" key="1">
    <citation type="journal article" date="2013" name="Genetics">
        <title>The draft genome and transcriptome of Panagrellus redivivus are shaped by the harsh demands of a free-living lifestyle.</title>
        <authorList>
            <person name="Srinivasan J."/>
            <person name="Dillman A.R."/>
            <person name="Macchietto M.G."/>
            <person name="Heikkinen L."/>
            <person name="Lakso M."/>
            <person name="Fracchia K.M."/>
            <person name="Antoshechkin I."/>
            <person name="Mortazavi A."/>
            <person name="Wong G."/>
            <person name="Sternberg P.W."/>
        </authorList>
    </citation>
    <scope>NUCLEOTIDE SEQUENCE [LARGE SCALE GENOMIC DNA]</scope>
    <source>
        <strain evidence="10">MT8872</strain>
    </source>
</reference>
<comment type="subcellular location">
    <subcellularLocation>
        <location evidence="1">Membrane</location>
        <topology evidence="1">Multi-pass membrane protein</topology>
    </subcellularLocation>
</comment>
<reference evidence="11" key="2">
    <citation type="submission" date="2020-10" db="UniProtKB">
        <authorList>
            <consortium name="WormBaseParasite"/>
        </authorList>
    </citation>
    <scope>IDENTIFICATION</scope>
</reference>
<name>A0A7E4V1L2_PANRE</name>
<organism evidence="10 11">
    <name type="scientific">Panagrellus redivivus</name>
    <name type="common">Microworm</name>
    <dbReference type="NCBI Taxonomy" id="6233"/>
    <lineage>
        <taxon>Eukaryota</taxon>
        <taxon>Metazoa</taxon>
        <taxon>Ecdysozoa</taxon>
        <taxon>Nematoda</taxon>
        <taxon>Chromadorea</taxon>
        <taxon>Rhabditida</taxon>
        <taxon>Tylenchina</taxon>
        <taxon>Panagrolaimomorpha</taxon>
        <taxon>Panagrolaimoidea</taxon>
        <taxon>Panagrolaimidae</taxon>
        <taxon>Panagrellus</taxon>
    </lineage>
</organism>
<feature type="transmembrane region" description="Helical" evidence="8">
    <location>
        <begin position="21"/>
        <end position="40"/>
    </location>
</feature>
<proteinExistence type="inferred from homology"/>
<dbReference type="Pfam" id="PF01284">
    <property type="entry name" value="MARVEL"/>
    <property type="match status" value="1"/>
</dbReference>
<evidence type="ECO:0000256" key="7">
    <source>
        <dbReference type="PROSITE-ProRule" id="PRU00581"/>
    </source>
</evidence>
<dbReference type="Proteomes" id="UP000492821">
    <property type="component" value="Unassembled WGS sequence"/>
</dbReference>
<dbReference type="PROSITE" id="PS51225">
    <property type="entry name" value="MARVEL"/>
    <property type="match status" value="1"/>
</dbReference>
<dbReference type="PANTHER" id="PTHR10306">
    <property type="entry name" value="SYNAPTOPHYSIN"/>
    <property type="match status" value="1"/>
</dbReference>
<keyword evidence="4 8" id="KW-1133">Transmembrane helix</keyword>
<evidence type="ECO:0000313" key="11">
    <source>
        <dbReference type="WBParaSite" id="Pan_g15345.t1"/>
    </source>
</evidence>
<accession>A0A7E4V1L2</accession>
<dbReference type="GO" id="GO:0030672">
    <property type="term" value="C:synaptic vesicle membrane"/>
    <property type="evidence" value="ECO:0007669"/>
    <property type="project" value="TreeGrafter"/>
</dbReference>
<dbReference type="PANTHER" id="PTHR10306:SF17">
    <property type="entry name" value="MARVEL DOMAIN-CONTAINING PROTEIN"/>
    <property type="match status" value="1"/>
</dbReference>
<dbReference type="AlphaFoldDB" id="A0A7E4V1L2"/>
<protein>
    <submittedName>
        <fullName evidence="11">MARVEL domain-containing protein</fullName>
    </submittedName>
</protein>